<keyword evidence="3 9" id="KW-0349">Heme</keyword>
<dbReference type="InterPro" id="IPR009056">
    <property type="entry name" value="Cyt_c-like_dom"/>
</dbReference>
<evidence type="ECO:0000256" key="9">
    <source>
        <dbReference type="PIRSR" id="PIRSR602326-1"/>
    </source>
</evidence>
<proteinExistence type="predicted"/>
<keyword evidence="4 10" id="KW-0812">Transmembrane</keyword>
<evidence type="ECO:0000256" key="7">
    <source>
        <dbReference type="ARBA" id="ARBA00023004"/>
    </source>
</evidence>
<keyword evidence="7 9" id="KW-0408">Iron</keyword>
<dbReference type="GO" id="GO:0046872">
    <property type="term" value="F:metal ion binding"/>
    <property type="evidence" value="ECO:0007669"/>
    <property type="project" value="UniProtKB-KW"/>
</dbReference>
<keyword evidence="8 10" id="KW-0472">Membrane</keyword>
<dbReference type="SUPFAM" id="SSF46626">
    <property type="entry name" value="Cytochrome c"/>
    <property type="match status" value="1"/>
</dbReference>
<comment type="caution">
    <text evidence="12">The sequence shown here is derived from an EMBL/GenBank/DDBJ whole genome shotgun (WGS) entry which is preliminary data.</text>
</comment>
<comment type="cofactor">
    <cofactor evidence="9">
        <name>heme c</name>
        <dbReference type="ChEBI" id="CHEBI:61717"/>
    </cofactor>
    <text evidence="9">Binds 1 heme c group covalently per subunit.</text>
</comment>
<protein>
    <recommendedName>
        <fullName evidence="2">Cytochrome c1</fullName>
    </recommendedName>
</protein>
<dbReference type="OrthoDB" id="9808471at2"/>
<evidence type="ECO:0000256" key="5">
    <source>
        <dbReference type="ARBA" id="ARBA00022723"/>
    </source>
</evidence>
<evidence type="ECO:0000313" key="12">
    <source>
        <dbReference type="EMBL" id="TPG54840.1"/>
    </source>
</evidence>
<gene>
    <name evidence="12" type="ORF">EAH76_09520</name>
</gene>
<dbReference type="PRINTS" id="PR00603">
    <property type="entry name" value="CYTOCHROMEC1"/>
</dbReference>
<dbReference type="PANTHER" id="PTHR10266">
    <property type="entry name" value="CYTOCHROME C1"/>
    <property type="match status" value="1"/>
</dbReference>
<feature type="domain" description="Cytochrome c" evidence="11">
    <location>
        <begin position="62"/>
        <end position="234"/>
    </location>
</feature>
<evidence type="ECO:0000313" key="13">
    <source>
        <dbReference type="Proteomes" id="UP000319931"/>
    </source>
</evidence>
<feature type="binding site" description="covalent" evidence="9">
    <location>
        <position position="78"/>
    </location>
    <ligand>
        <name>heme c</name>
        <dbReference type="ChEBI" id="CHEBI:61717"/>
    </ligand>
</feature>
<dbReference type="Gene3D" id="1.20.5.100">
    <property type="entry name" value="Cytochrome c1, transmembrane anchor, C-terminal"/>
    <property type="match status" value="1"/>
</dbReference>
<name>A0A502FZW4_9SPHN</name>
<evidence type="ECO:0000256" key="4">
    <source>
        <dbReference type="ARBA" id="ARBA00022692"/>
    </source>
</evidence>
<dbReference type="PROSITE" id="PS51007">
    <property type="entry name" value="CYTC"/>
    <property type="match status" value="1"/>
</dbReference>
<keyword evidence="13" id="KW-1185">Reference proteome</keyword>
<dbReference type="Proteomes" id="UP000319931">
    <property type="component" value="Unassembled WGS sequence"/>
</dbReference>
<feature type="binding site" description="covalent" evidence="9">
    <location>
        <position position="79"/>
    </location>
    <ligand>
        <name>heme c</name>
        <dbReference type="ChEBI" id="CHEBI:61717"/>
    </ligand>
</feature>
<evidence type="ECO:0000256" key="8">
    <source>
        <dbReference type="ARBA" id="ARBA00023136"/>
    </source>
</evidence>
<feature type="binding site" description="covalent" evidence="9">
    <location>
        <position position="75"/>
    </location>
    <ligand>
        <name>heme c</name>
        <dbReference type="ChEBI" id="CHEBI:61717"/>
    </ligand>
</feature>
<dbReference type="AlphaFoldDB" id="A0A502FZW4"/>
<dbReference type="EMBL" id="RCZC01000002">
    <property type="protein sequence ID" value="TPG54840.1"/>
    <property type="molecule type" value="Genomic_DNA"/>
</dbReference>
<dbReference type="PANTHER" id="PTHR10266:SF3">
    <property type="entry name" value="CYTOCHROME C1, HEME PROTEIN, MITOCHONDRIAL"/>
    <property type="match status" value="1"/>
</dbReference>
<sequence length="272" mass="29924">MVRAIAILIGAGIVACLAWALFGTVYSAVTDPAPPTAVEEFHRHPKEVELASNGLLGTFNERQLQRGLQVYKEVCSNCHSLKHVAFRDLTQLGYSAGQVKKFAADWAVKAKQFDPKSGDTTDRPNTPADYFPTVYYPGTGNPPDLSLITKARHEGPAYVYSLLTGYQDQPAALLKHFPDAKVPDGLYYNPYFANLNLAMPPPLTQDGQVTYLDGTKSTVDQNAKDVTAFLTWAAEPNLPARHGYGLAVLGFLLLFCVLSYGAYQNIWRDIKH</sequence>
<keyword evidence="5 9" id="KW-0479">Metal-binding</keyword>
<dbReference type="Pfam" id="PF02167">
    <property type="entry name" value="Cytochrom_C1"/>
    <property type="match status" value="1"/>
</dbReference>
<feature type="transmembrane region" description="Helical" evidence="10">
    <location>
        <begin position="244"/>
        <end position="263"/>
    </location>
</feature>
<evidence type="ECO:0000256" key="2">
    <source>
        <dbReference type="ARBA" id="ARBA00016165"/>
    </source>
</evidence>
<keyword evidence="6 10" id="KW-1133">Transmembrane helix</keyword>
<evidence type="ECO:0000256" key="3">
    <source>
        <dbReference type="ARBA" id="ARBA00022617"/>
    </source>
</evidence>
<accession>A0A502FZW4</accession>
<reference evidence="12 13" key="1">
    <citation type="journal article" date="2019" name="Environ. Microbiol.">
        <title>Species interactions and distinct microbial communities in high Arctic permafrost affected cryosols are associated with the CH4 and CO2 gas fluxes.</title>
        <authorList>
            <person name="Altshuler I."/>
            <person name="Hamel J."/>
            <person name="Turney S."/>
            <person name="Magnuson E."/>
            <person name="Levesque R."/>
            <person name="Greer C."/>
            <person name="Whyte L.G."/>
        </authorList>
    </citation>
    <scope>NUCLEOTIDE SEQUENCE [LARGE SCALE GENOMIC DNA]</scope>
    <source>
        <strain evidence="12 13">E6.1</strain>
    </source>
</reference>
<organism evidence="12 13">
    <name type="scientific">Sphingomonas glacialis</name>
    <dbReference type="NCBI Taxonomy" id="658225"/>
    <lineage>
        <taxon>Bacteria</taxon>
        <taxon>Pseudomonadati</taxon>
        <taxon>Pseudomonadota</taxon>
        <taxon>Alphaproteobacteria</taxon>
        <taxon>Sphingomonadales</taxon>
        <taxon>Sphingomonadaceae</taxon>
        <taxon>Sphingomonas</taxon>
    </lineage>
</organism>
<evidence type="ECO:0000259" key="11">
    <source>
        <dbReference type="PROSITE" id="PS51007"/>
    </source>
</evidence>
<dbReference type="GO" id="GO:0020037">
    <property type="term" value="F:heme binding"/>
    <property type="evidence" value="ECO:0007669"/>
    <property type="project" value="InterPro"/>
</dbReference>
<comment type="subcellular location">
    <subcellularLocation>
        <location evidence="1">Membrane</location>
    </subcellularLocation>
</comment>
<dbReference type="GO" id="GO:0016020">
    <property type="term" value="C:membrane"/>
    <property type="evidence" value="ECO:0007669"/>
    <property type="project" value="UniProtKB-SubCell"/>
</dbReference>
<dbReference type="RefSeq" id="WP_140849977.1">
    <property type="nucleotide sequence ID" value="NZ_RCZC01000002.1"/>
</dbReference>
<dbReference type="InterPro" id="IPR002326">
    <property type="entry name" value="Cyt_c1"/>
</dbReference>
<dbReference type="GO" id="GO:0009055">
    <property type="term" value="F:electron transfer activity"/>
    <property type="evidence" value="ECO:0007669"/>
    <property type="project" value="InterPro"/>
</dbReference>
<evidence type="ECO:0000256" key="1">
    <source>
        <dbReference type="ARBA" id="ARBA00004370"/>
    </source>
</evidence>
<evidence type="ECO:0000256" key="6">
    <source>
        <dbReference type="ARBA" id="ARBA00022989"/>
    </source>
</evidence>
<dbReference type="Gene3D" id="1.10.760.10">
    <property type="entry name" value="Cytochrome c-like domain"/>
    <property type="match status" value="1"/>
</dbReference>
<evidence type="ECO:0000256" key="10">
    <source>
        <dbReference type="SAM" id="Phobius"/>
    </source>
</evidence>
<dbReference type="InterPro" id="IPR036909">
    <property type="entry name" value="Cyt_c-like_dom_sf"/>
</dbReference>
<feature type="binding site" description="covalent" evidence="9">
    <location>
        <position position="199"/>
    </location>
    <ligand>
        <name>heme c</name>
        <dbReference type="ChEBI" id="CHEBI:61717"/>
    </ligand>
</feature>
<dbReference type="PROSITE" id="PS51257">
    <property type="entry name" value="PROKAR_LIPOPROTEIN"/>
    <property type="match status" value="1"/>
</dbReference>